<reference evidence="1 2" key="1">
    <citation type="submission" date="2018-06" db="EMBL/GenBank/DDBJ databases">
        <title>Comparative genomics of Brasilonema spp. strains.</title>
        <authorList>
            <person name="Alvarenga D.O."/>
            <person name="Fiore M.F."/>
            <person name="Varani A.M."/>
        </authorList>
    </citation>
    <scope>NUCLEOTIDE SEQUENCE [LARGE SCALE GENOMIC DNA]</scope>
    <source>
        <strain evidence="1 2">SPC951</strain>
    </source>
</reference>
<sequence length="104" mass="11407">MTSKSLNGKISESSIIVAAVEQISSDLGGEAVILNLRSGVYHGLNEVGARIWNFIQQPKAVKDIKQKLLEEYEIEPEVCVADILTLLEELKAVELVEVKNETVA</sequence>
<gene>
    <name evidence="1" type="ORF">DP116_11295</name>
</gene>
<protein>
    <submittedName>
        <fullName evidence="1">PqqD family protein</fullName>
    </submittedName>
</protein>
<accession>A0ABX1P8M5</accession>
<name>A0ABX1P8M5_9CYAN</name>
<dbReference type="InterPro" id="IPR008792">
    <property type="entry name" value="PQQD"/>
</dbReference>
<dbReference type="Proteomes" id="UP000718564">
    <property type="component" value="Unassembled WGS sequence"/>
</dbReference>
<dbReference type="EMBL" id="QMEB01000071">
    <property type="protein sequence ID" value="NMG20011.1"/>
    <property type="molecule type" value="Genomic_DNA"/>
</dbReference>
<comment type="caution">
    <text evidence="1">The sequence shown here is derived from an EMBL/GenBank/DDBJ whole genome shotgun (WGS) entry which is preliminary data.</text>
</comment>
<organism evidence="1 2">
    <name type="scientific">Brasilonema bromeliae SPC951</name>
    <dbReference type="NCBI Taxonomy" id="385972"/>
    <lineage>
        <taxon>Bacteria</taxon>
        <taxon>Bacillati</taxon>
        <taxon>Cyanobacteriota</taxon>
        <taxon>Cyanophyceae</taxon>
        <taxon>Nostocales</taxon>
        <taxon>Scytonemataceae</taxon>
        <taxon>Brasilonema</taxon>
        <taxon>Bromeliae group (in: Brasilonema)</taxon>
    </lineage>
</organism>
<evidence type="ECO:0000313" key="1">
    <source>
        <dbReference type="EMBL" id="NMG20011.1"/>
    </source>
</evidence>
<evidence type="ECO:0000313" key="2">
    <source>
        <dbReference type="Proteomes" id="UP000718564"/>
    </source>
</evidence>
<dbReference type="Pfam" id="PF05402">
    <property type="entry name" value="PqqD"/>
    <property type="match status" value="1"/>
</dbReference>
<dbReference type="InterPro" id="IPR041881">
    <property type="entry name" value="PqqD_sf"/>
</dbReference>
<proteinExistence type="predicted"/>
<dbReference type="Gene3D" id="1.10.10.1150">
    <property type="entry name" value="Coenzyme PQQ synthesis protein D (PqqD)"/>
    <property type="match status" value="1"/>
</dbReference>
<dbReference type="RefSeq" id="WP_169155275.1">
    <property type="nucleotide sequence ID" value="NZ_CAWPJE010000048.1"/>
</dbReference>
<keyword evidence="2" id="KW-1185">Reference proteome</keyword>